<proteinExistence type="predicted"/>
<accession>A0A4C1TUP4</accession>
<comment type="caution">
    <text evidence="1">The sequence shown here is derived from an EMBL/GenBank/DDBJ whole genome shotgun (WGS) entry which is preliminary data.</text>
</comment>
<evidence type="ECO:0000313" key="1">
    <source>
        <dbReference type="EMBL" id="GBP17614.1"/>
    </source>
</evidence>
<dbReference type="Proteomes" id="UP000299102">
    <property type="component" value="Unassembled WGS sequence"/>
</dbReference>
<evidence type="ECO:0000313" key="2">
    <source>
        <dbReference type="Proteomes" id="UP000299102"/>
    </source>
</evidence>
<keyword evidence="2" id="KW-1185">Reference proteome</keyword>
<protein>
    <submittedName>
        <fullName evidence="1">Uncharacterized protein</fullName>
    </submittedName>
</protein>
<gene>
    <name evidence="1" type="ORF">EVAR_12318_1</name>
</gene>
<name>A0A4C1TUP4_EUMVA</name>
<dbReference type="AlphaFoldDB" id="A0A4C1TUP4"/>
<reference evidence="1 2" key="1">
    <citation type="journal article" date="2019" name="Commun. Biol.">
        <title>The bagworm genome reveals a unique fibroin gene that provides high tensile strength.</title>
        <authorList>
            <person name="Kono N."/>
            <person name="Nakamura H."/>
            <person name="Ohtoshi R."/>
            <person name="Tomita M."/>
            <person name="Numata K."/>
            <person name="Arakawa K."/>
        </authorList>
    </citation>
    <scope>NUCLEOTIDE SEQUENCE [LARGE SCALE GENOMIC DNA]</scope>
</reference>
<sequence length="80" mass="8976">MLARARATTCPAVTFWYLAHAPAGCVSARPTATRRMGVEYKVFWFCLDSTRVDLLLFRTSFVPTDHAVKHNIVSYPALDS</sequence>
<dbReference type="EMBL" id="BGZK01000088">
    <property type="protein sequence ID" value="GBP17614.1"/>
    <property type="molecule type" value="Genomic_DNA"/>
</dbReference>
<organism evidence="1 2">
    <name type="scientific">Eumeta variegata</name>
    <name type="common">Bagworm moth</name>
    <name type="synonym">Eumeta japonica</name>
    <dbReference type="NCBI Taxonomy" id="151549"/>
    <lineage>
        <taxon>Eukaryota</taxon>
        <taxon>Metazoa</taxon>
        <taxon>Ecdysozoa</taxon>
        <taxon>Arthropoda</taxon>
        <taxon>Hexapoda</taxon>
        <taxon>Insecta</taxon>
        <taxon>Pterygota</taxon>
        <taxon>Neoptera</taxon>
        <taxon>Endopterygota</taxon>
        <taxon>Lepidoptera</taxon>
        <taxon>Glossata</taxon>
        <taxon>Ditrysia</taxon>
        <taxon>Tineoidea</taxon>
        <taxon>Psychidae</taxon>
        <taxon>Oiketicinae</taxon>
        <taxon>Eumeta</taxon>
    </lineage>
</organism>